<comment type="caution">
    <text evidence="2">The sequence shown here is derived from an EMBL/GenBank/DDBJ whole genome shotgun (WGS) entry which is preliminary data.</text>
</comment>
<sequence>MQHLDDNTRTELEAAAFRRLLKHLDDNKDVQNIELMILADFCRNCLSKWLVAAAEERGAELDYEAARDHVYGMPYAEWKAKYQQEATPEQLAAFEERQARKKAQASNEGEK</sequence>
<evidence type="ECO:0000259" key="1">
    <source>
        <dbReference type="Pfam" id="PF06844"/>
    </source>
</evidence>
<reference evidence="2 3" key="1">
    <citation type="submission" date="2018-01" db="EMBL/GenBank/DDBJ databases">
        <title>Halomonas endophytica sp. nov., isolated from storage liquid in the stems of Populus euphratica.</title>
        <authorList>
            <person name="Chen C."/>
        </authorList>
    </citation>
    <scope>NUCLEOTIDE SEQUENCE [LARGE SCALE GENOMIC DNA]</scope>
    <source>
        <strain evidence="2 3">DSM 26881</strain>
    </source>
</reference>
<keyword evidence="3" id="KW-1185">Reference proteome</keyword>
<dbReference type="OrthoDB" id="9802252at2"/>
<name>A0A2N7TR04_9GAMM</name>
<accession>A0A2N7TR04</accession>
<organism evidence="2 3">
    <name type="scientific">Halomonas heilongjiangensis</name>
    <dbReference type="NCBI Taxonomy" id="1387883"/>
    <lineage>
        <taxon>Bacteria</taxon>
        <taxon>Pseudomonadati</taxon>
        <taxon>Pseudomonadota</taxon>
        <taxon>Gammaproteobacteria</taxon>
        <taxon>Oceanospirillales</taxon>
        <taxon>Halomonadaceae</taxon>
        <taxon>Halomonas</taxon>
    </lineage>
</organism>
<proteinExistence type="predicted"/>
<gene>
    <name evidence="2" type="ORF">C1H66_04915</name>
</gene>
<evidence type="ECO:0000313" key="3">
    <source>
        <dbReference type="Proteomes" id="UP000235346"/>
    </source>
</evidence>
<dbReference type="Proteomes" id="UP000235346">
    <property type="component" value="Unassembled WGS sequence"/>
</dbReference>
<dbReference type="Pfam" id="PF06844">
    <property type="entry name" value="DUF1244"/>
    <property type="match status" value="1"/>
</dbReference>
<dbReference type="EMBL" id="PNRE01000025">
    <property type="protein sequence ID" value="PMR70623.1"/>
    <property type="molecule type" value="Genomic_DNA"/>
</dbReference>
<evidence type="ECO:0000313" key="2">
    <source>
        <dbReference type="EMBL" id="PMR70623.1"/>
    </source>
</evidence>
<dbReference type="SUPFAM" id="SSF158757">
    <property type="entry name" value="SMc04008-like"/>
    <property type="match status" value="1"/>
</dbReference>
<dbReference type="InterPro" id="IPR023163">
    <property type="entry name" value="SMc04008-like_domain"/>
</dbReference>
<dbReference type="InterPro" id="IPR036810">
    <property type="entry name" value="SMc04008-like_sf"/>
</dbReference>
<dbReference type="Gene3D" id="1.10.3340.10">
    <property type="entry name" value="SMc04008-like"/>
    <property type="match status" value="1"/>
</dbReference>
<protein>
    <submittedName>
        <fullName evidence="2">DUF1244 domain-containing protein</fullName>
    </submittedName>
</protein>
<feature type="domain" description="SMc04008-like" evidence="1">
    <location>
        <begin position="30"/>
        <end position="96"/>
    </location>
</feature>
<dbReference type="RefSeq" id="WP_102626788.1">
    <property type="nucleotide sequence ID" value="NZ_PDOH01000038.1"/>
</dbReference>
<dbReference type="AlphaFoldDB" id="A0A2N7TR04"/>